<dbReference type="Proteomes" id="UP000225664">
    <property type="component" value="Segment"/>
</dbReference>
<sequence>MAGKKTGASVSRLCLLHELLVDMFIKDIQDAIEGDYPLASADKNVIVTFLKNENITATPDAAIPSASGVAVIFSFFKNVTITFLSADGMEKLKEELKDLSEAQRAKVDALVTQVESGQFDDLLGPIQ</sequence>
<reference evidence="1 2" key="1">
    <citation type="submission" date="2017-04" db="EMBL/GenBank/DDBJ databases">
        <title>Sensitivity acquisition of phages to Acinetobacter calcoaceticus-baumannii complex species through exchange of pectate lyase domains.</title>
        <authorList>
            <person name="Oliveira H."/>
            <person name="Rita A."/>
            <person name="Konstantinidis N."/>
            <person name="Dotsch A."/>
            <person name="Ferreira A."/>
            <person name="Akturk E."/>
            <person name="Nemec A."/>
            <person name="Sillankorva S."/>
            <person name="Shneider M."/>
            <person name="Azeredo J."/>
        </authorList>
    </citation>
    <scope>NUCLEOTIDE SEQUENCE [LARGE SCALE GENOMIC DNA]</scope>
</reference>
<dbReference type="EMBL" id="MF033349">
    <property type="protein sequence ID" value="ASN73458.1"/>
    <property type="molecule type" value="Genomic_DNA"/>
</dbReference>
<protein>
    <submittedName>
        <fullName evidence="1">DNA maturase A</fullName>
    </submittedName>
</protein>
<keyword evidence="2" id="KW-1185">Reference proteome</keyword>
<evidence type="ECO:0000313" key="2">
    <source>
        <dbReference type="Proteomes" id="UP000225664"/>
    </source>
</evidence>
<dbReference type="OrthoDB" id="18687at10239"/>
<dbReference type="Pfam" id="PF11123">
    <property type="entry name" value="DNA_Packaging_2"/>
    <property type="match status" value="1"/>
</dbReference>
<gene>
    <name evidence="1" type="ORF">B5_50</name>
</gene>
<evidence type="ECO:0000313" key="1">
    <source>
        <dbReference type="EMBL" id="ASN73458.1"/>
    </source>
</evidence>
<accession>A0A221SBU5</accession>
<organism evidence="1 2">
    <name type="scientific">Acinetobacter phage vB_AbaP_B5</name>
    <dbReference type="NCBI Taxonomy" id="2678937"/>
    <lineage>
        <taxon>Viruses</taxon>
        <taxon>Duplodnaviria</taxon>
        <taxon>Heunggongvirae</taxon>
        <taxon>Uroviricota</taxon>
        <taxon>Caudoviricetes</taxon>
        <taxon>Autographivirales</taxon>
        <taxon>Autoscriptoviridae</taxon>
        <taxon>Beijerinckvirinae</taxon>
        <taxon>Friunavirus</taxon>
        <taxon>Friunavirus B5</taxon>
    </lineage>
</organism>
<name>A0A221SBU5_9CAUD</name>
<proteinExistence type="predicted"/>
<dbReference type="InterPro" id="IPR024345">
    <property type="entry name" value="DNA_matur_Phage_T7-like"/>
</dbReference>